<comment type="caution">
    <text evidence="6">The sequence shown here is derived from an EMBL/GenBank/DDBJ whole genome shotgun (WGS) entry which is preliminary data.</text>
</comment>
<protein>
    <submittedName>
        <fullName evidence="6">N-acetylgalactosamine-6-sulfatase</fullName>
    </submittedName>
</protein>
<evidence type="ECO:0000256" key="4">
    <source>
        <dbReference type="ARBA" id="ARBA00022837"/>
    </source>
</evidence>
<name>A0A918R643_9FLAO</name>
<keyword evidence="2" id="KW-0479">Metal-binding</keyword>
<reference evidence="6" key="2">
    <citation type="submission" date="2020-09" db="EMBL/GenBank/DDBJ databases">
        <authorList>
            <person name="Sun Q."/>
            <person name="Kim S."/>
        </authorList>
    </citation>
    <scope>NUCLEOTIDE SEQUENCE</scope>
    <source>
        <strain evidence="6">KCTC 12710</strain>
    </source>
</reference>
<reference evidence="6" key="1">
    <citation type="journal article" date="2014" name="Int. J. Syst. Evol. Microbiol.">
        <title>Complete genome sequence of Corynebacterium casei LMG S-19264T (=DSM 44701T), isolated from a smear-ripened cheese.</title>
        <authorList>
            <consortium name="US DOE Joint Genome Institute (JGI-PGF)"/>
            <person name="Walter F."/>
            <person name="Albersmeier A."/>
            <person name="Kalinowski J."/>
            <person name="Ruckert C."/>
        </authorList>
    </citation>
    <scope>NUCLEOTIDE SEQUENCE</scope>
    <source>
        <strain evidence="6">KCTC 12710</strain>
    </source>
</reference>
<dbReference type="InterPro" id="IPR017850">
    <property type="entry name" value="Alkaline_phosphatase_core_sf"/>
</dbReference>
<organism evidence="6 7">
    <name type="scientific">Algibacter mikhailovii</name>
    <dbReference type="NCBI Taxonomy" id="425498"/>
    <lineage>
        <taxon>Bacteria</taxon>
        <taxon>Pseudomonadati</taxon>
        <taxon>Bacteroidota</taxon>
        <taxon>Flavobacteriia</taxon>
        <taxon>Flavobacteriales</taxon>
        <taxon>Flavobacteriaceae</taxon>
        <taxon>Algibacter</taxon>
    </lineage>
</organism>
<dbReference type="EMBL" id="BMWZ01000006">
    <property type="protein sequence ID" value="GGZ87516.1"/>
    <property type="molecule type" value="Genomic_DNA"/>
</dbReference>
<evidence type="ECO:0000256" key="2">
    <source>
        <dbReference type="ARBA" id="ARBA00022723"/>
    </source>
</evidence>
<proteinExistence type="inferred from homology"/>
<evidence type="ECO:0000256" key="1">
    <source>
        <dbReference type="ARBA" id="ARBA00008779"/>
    </source>
</evidence>
<feature type="domain" description="Sulfatase N-terminal" evidence="5">
    <location>
        <begin position="35"/>
        <end position="357"/>
    </location>
</feature>
<dbReference type="RefSeq" id="WP_189361596.1">
    <property type="nucleotide sequence ID" value="NZ_BMWZ01000006.1"/>
</dbReference>
<dbReference type="AlphaFoldDB" id="A0A918R643"/>
<keyword evidence="4" id="KW-0106">Calcium</keyword>
<evidence type="ECO:0000259" key="5">
    <source>
        <dbReference type="Pfam" id="PF00884"/>
    </source>
</evidence>
<dbReference type="Gene3D" id="3.30.1120.10">
    <property type="match status" value="1"/>
</dbReference>
<dbReference type="Proteomes" id="UP000636004">
    <property type="component" value="Unassembled WGS sequence"/>
</dbReference>
<dbReference type="Pfam" id="PF00884">
    <property type="entry name" value="Sulfatase"/>
    <property type="match status" value="1"/>
</dbReference>
<keyword evidence="7" id="KW-1185">Reference proteome</keyword>
<dbReference type="InterPro" id="IPR050738">
    <property type="entry name" value="Sulfatase"/>
</dbReference>
<dbReference type="PANTHER" id="PTHR42693">
    <property type="entry name" value="ARYLSULFATASE FAMILY MEMBER"/>
    <property type="match status" value="1"/>
</dbReference>
<evidence type="ECO:0000313" key="6">
    <source>
        <dbReference type="EMBL" id="GGZ87516.1"/>
    </source>
</evidence>
<dbReference type="GO" id="GO:0004065">
    <property type="term" value="F:arylsulfatase activity"/>
    <property type="evidence" value="ECO:0007669"/>
    <property type="project" value="TreeGrafter"/>
</dbReference>
<sequence>MNRKGTITPNIPSLIFGICLFFVNTLQAQKRIEKPNLIVIMTDDMGWADVGFNGCKDIPTPNIDVIANEGVRFEEGYVSFPVCGPSRAGFLTGRYQDRFGFTTNPSIDPNNPMAGLPVEEETMAQVLRKANYNNAIIGKWHMGTNPVFHPLERGFDYFYGFLSGGHNYYAEQLVYNDLSEVTSKWDWYRTKIKENRSIVETKDYLTDELSNAAVRYIEKQAKDDRHFMLYLAYNAPHTPLQATKKYLSRFPNIKDKKRKTYAAMVSAVDDGVGRVLETIKENGLDENTIIVFLSDNGGAHNNASSNGPLRGLKGDLFEGGIRVPFAIRWKGVIPKGKTYTQAVSSLDIMATIVAQTDVVINRERPLDGVDLLPFLRGENKEAPHDYLFWRKWEQNAMAVRHGNYKLVANRNQKQTYPELFNLSVDVAETKNIKSLETNLSEDLFKEWEQWNTQLKDRVFPTLGGDNWWAKK</sequence>
<dbReference type="PROSITE" id="PS00523">
    <property type="entry name" value="SULFATASE_1"/>
    <property type="match status" value="1"/>
</dbReference>
<dbReference type="Gene3D" id="3.40.720.10">
    <property type="entry name" value="Alkaline Phosphatase, subunit A"/>
    <property type="match status" value="1"/>
</dbReference>
<accession>A0A918R643</accession>
<dbReference type="InterPro" id="IPR000917">
    <property type="entry name" value="Sulfatase_N"/>
</dbReference>
<dbReference type="GO" id="GO:0046872">
    <property type="term" value="F:metal ion binding"/>
    <property type="evidence" value="ECO:0007669"/>
    <property type="project" value="UniProtKB-KW"/>
</dbReference>
<keyword evidence="3" id="KW-0378">Hydrolase</keyword>
<dbReference type="SUPFAM" id="SSF53649">
    <property type="entry name" value="Alkaline phosphatase-like"/>
    <property type="match status" value="1"/>
</dbReference>
<comment type="similarity">
    <text evidence="1">Belongs to the sulfatase family.</text>
</comment>
<evidence type="ECO:0000313" key="7">
    <source>
        <dbReference type="Proteomes" id="UP000636004"/>
    </source>
</evidence>
<gene>
    <name evidence="6" type="ORF">GCM10007028_27130</name>
</gene>
<dbReference type="PANTHER" id="PTHR42693:SF53">
    <property type="entry name" value="ENDO-4-O-SULFATASE"/>
    <property type="match status" value="1"/>
</dbReference>
<evidence type="ECO:0000256" key="3">
    <source>
        <dbReference type="ARBA" id="ARBA00022801"/>
    </source>
</evidence>
<dbReference type="InterPro" id="IPR024607">
    <property type="entry name" value="Sulfatase_CS"/>
</dbReference>